<dbReference type="EMBL" id="CAJVPW010071010">
    <property type="protein sequence ID" value="CAG8792967.1"/>
    <property type="molecule type" value="Genomic_DNA"/>
</dbReference>
<keyword evidence="2" id="KW-1185">Reference proteome</keyword>
<protein>
    <submittedName>
        <fullName evidence="1">12182_t:CDS:1</fullName>
    </submittedName>
</protein>
<accession>A0ACA9RIB1</accession>
<sequence length="58" mass="6680">RTEVVKHQINTGNAMPVKQHPYHLFPKHQDFIKEKIGRLLKQGLIKPSYSSWASLALV</sequence>
<name>A0ACA9RIB1_9GLOM</name>
<evidence type="ECO:0000313" key="1">
    <source>
        <dbReference type="EMBL" id="CAG8792967.1"/>
    </source>
</evidence>
<evidence type="ECO:0000313" key="2">
    <source>
        <dbReference type="Proteomes" id="UP000789366"/>
    </source>
</evidence>
<organism evidence="1 2">
    <name type="scientific">Cetraspora pellucida</name>
    <dbReference type="NCBI Taxonomy" id="1433469"/>
    <lineage>
        <taxon>Eukaryota</taxon>
        <taxon>Fungi</taxon>
        <taxon>Fungi incertae sedis</taxon>
        <taxon>Mucoromycota</taxon>
        <taxon>Glomeromycotina</taxon>
        <taxon>Glomeromycetes</taxon>
        <taxon>Diversisporales</taxon>
        <taxon>Gigasporaceae</taxon>
        <taxon>Cetraspora</taxon>
    </lineage>
</organism>
<reference evidence="1" key="1">
    <citation type="submission" date="2021-06" db="EMBL/GenBank/DDBJ databases">
        <authorList>
            <person name="Kallberg Y."/>
            <person name="Tangrot J."/>
            <person name="Rosling A."/>
        </authorList>
    </citation>
    <scope>NUCLEOTIDE SEQUENCE</scope>
    <source>
        <strain evidence="1">28 12/20/2015</strain>
    </source>
</reference>
<feature type="non-terminal residue" evidence="1">
    <location>
        <position position="1"/>
    </location>
</feature>
<proteinExistence type="predicted"/>
<comment type="caution">
    <text evidence="1">The sequence shown here is derived from an EMBL/GenBank/DDBJ whole genome shotgun (WGS) entry which is preliminary data.</text>
</comment>
<dbReference type="Proteomes" id="UP000789366">
    <property type="component" value="Unassembled WGS sequence"/>
</dbReference>
<feature type="non-terminal residue" evidence="1">
    <location>
        <position position="58"/>
    </location>
</feature>
<gene>
    <name evidence="1" type="ORF">SPELUC_LOCUS17393</name>
</gene>